<organism evidence="1">
    <name type="scientific">hydrothermal vent metagenome</name>
    <dbReference type="NCBI Taxonomy" id="652676"/>
    <lineage>
        <taxon>unclassified sequences</taxon>
        <taxon>metagenomes</taxon>
        <taxon>ecological metagenomes</taxon>
    </lineage>
</organism>
<name>A0A3B0Z8U1_9ZZZZ</name>
<dbReference type="AlphaFoldDB" id="A0A3B0Z8U1"/>
<protein>
    <submittedName>
        <fullName evidence="1">Uncharacterized protein</fullName>
    </submittedName>
</protein>
<proteinExistence type="predicted"/>
<evidence type="ECO:0000313" key="1">
    <source>
        <dbReference type="EMBL" id="VAW77814.1"/>
    </source>
</evidence>
<gene>
    <name evidence="1" type="ORF">MNBD_GAMMA12-1081</name>
</gene>
<sequence>MRYKTIDSQGVQSGKLYANISDDGDSTVFNLQYVDCKSRN</sequence>
<reference evidence="1" key="1">
    <citation type="submission" date="2018-06" db="EMBL/GenBank/DDBJ databases">
        <authorList>
            <person name="Zhirakovskaya E."/>
        </authorList>
    </citation>
    <scope>NUCLEOTIDE SEQUENCE</scope>
</reference>
<dbReference type="EMBL" id="UOFL01000138">
    <property type="protein sequence ID" value="VAW77814.1"/>
    <property type="molecule type" value="Genomic_DNA"/>
</dbReference>
<accession>A0A3B0Z8U1</accession>